<gene>
    <name evidence="2" type="ORF">ACFPN6_04580</name>
</gene>
<dbReference type="RefSeq" id="WP_344645002.1">
    <property type="nucleotide sequence ID" value="NZ_BAAASS010000012.1"/>
</dbReference>
<keyword evidence="1" id="KW-0472">Membrane</keyword>
<proteinExistence type="predicted"/>
<organism evidence="2 3">
    <name type="scientific">Streptomyces fimbriatus</name>
    <dbReference type="NCBI Taxonomy" id="68197"/>
    <lineage>
        <taxon>Bacteria</taxon>
        <taxon>Bacillati</taxon>
        <taxon>Actinomycetota</taxon>
        <taxon>Actinomycetes</taxon>
        <taxon>Kitasatosporales</taxon>
        <taxon>Streptomycetaceae</taxon>
        <taxon>Streptomyces</taxon>
    </lineage>
</organism>
<dbReference type="EMBL" id="JBHSKL010000004">
    <property type="protein sequence ID" value="MFC5223890.1"/>
    <property type="molecule type" value="Genomic_DNA"/>
</dbReference>
<evidence type="ECO:0000313" key="3">
    <source>
        <dbReference type="Proteomes" id="UP001596156"/>
    </source>
</evidence>
<keyword evidence="3" id="KW-1185">Reference proteome</keyword>
<dbReference type="Proteomes" id="UP001596156">
    <property type="component" value="Unassembled WGS sequence"/>
</dbReference>
<comment type="caution">
    <text evidence="2">The sequence shown here is derived from an EMBL/GenBank/DDBJ whole genome shotgun (WGS) entry which is preliminary data.</text>
</comment>
<evidence type="ECO:0000313" key="2">
    <source>
        <dbReference type="EMBL" id="MFC5223890.1"/>
    </source>
</evidence>
<sequence>MTSPGNSSGSLVDRLGGGVVALARLCVMIPLVYLVVYVGGAFLVPKSLGWAWVWLQRGVVSAALVCLFVVFIQHPRASQRPAGLTHAMGISFVLVLPAIVTSYWPGVFGALVTPLLVAGSAIRERGRRV</sequence>
<name>A0ABW0D479_STRFI</name>
<feature type="transmembrane region" description="Helical" evidence="1">
    <location>
        <begin position="83"/>
        <end position="100"/>
    </location>
</feature>
<keyword evidence="1" id="KW-0812">Transmembrane</keyword>
<reference evidence="3" key="1">
    <citation type="journal article" date="2019" name="Int. J. Syst. Evol. Microbiol.">
        <title>The Global Catalogue of Microorganisms (GCM) 10K type strain sequencing project: providing services to taxonomists for standard genome sequencing and annotation.</title>
        <authorList>
            <consortium name="The Broad Institute Genomics Platform"/>
            <consortium name="The Broad Institute Genome Sequencing Center for Infectious Disease"/>
            <person name="Wu L."/>
            <person name="Ma J."/>
        </authorList>
    </citation>
    <scope>NUCLEOTIDE SEQUENCE [LARGE SCALE GENOMIC DNA]</scope>
    <source>
        <strain evidence="3">CCM 8479</strain>
    </source>
</reference>
<keyword evidence="1" id="KW-1133">Transmembrane helix</keyword>
<feature type="transmembrane region" description="Helical" evidence="1">
    <location>
        <begin position="21"/>
        <end position="44"/>
    </location>
</feature>
<evidence type="ECO:0000256" key="1">
    <source>
        <dbReference type="SAM" id="Phobius"/>
    </source>
</evidence>
<protein>
    <submittedName>
        <fullName evidence="2">Uncharacterized protein</fullName>
    </submittedName>
</protein>
<feature type="transmembrane region" description="Helical" evidence="1">
    <location>
        <begin position="50"/>
        <end position="71"/>
    </location>
</feature>
<accession>A0ABW0D479</accession>